<reference evidence="1 2" key="1">
    <citation type="journal article" date="2013" name="Nat. Commun.">
        <title>The evolution and pathogenic mechanisms of the rice sheath blight pathogen.</title>
        <authorList>
            <person name="Zheng A."/>
            <person name="Lin R."/>
            <person name="Xu L."/>
            <person name="Qin P."/>
            <person name="Tang C."/>
            <person name="Ai P."/>
            <person name="Zhang D."/>
            <person name="Liu Y."/>
            <person name="Sun Z."/>
            <person name="Feng H."/>
            <person name="Wang Y."/>
            <person name="Chen Y."/>
            <person name="Liang X."/>
            <person name="Fu R."/>
            <person name="Li Q."/>
            <person name="Zhang J."/>
            <person name="Yu X."/>
            <person name="Xie Z."/>
            <person name="Ding L."/>
            <person name="Guan P."/>
            <person name="Tang J."/>
            <person name="Liang Y."/>
            <person name="Wang S."/>
            <person name="Deng Q."/>
            <person name="Li S."/>
            <person name="Zhu J."/>
            <person name="Wang L."/>
            <person name="Liu H."/>
            <person name="Li P."/>
        </authorList>
    </citation>
    <scope>NUCLEOTIDE SEQUENCE [LARGE SCALE GENOMIC DNA]</scope>
    <source>
        <strain evidence="2">AG-1 IA</strain>
    </source>
</reference>
<organism evidence="1 2">
    <name type="scientific">Thanatephorus cucumeris (strain AG1-IA)</name>
    <name type="common">Rice sheath blight fungus</name>
    <name type="synonym">Rhizoctonia solani</name>
    <dbReference type="NCBI Taxonomy" id="983506"/>
    <lineage>
        <taxon>Eukaryota</taxon>
        <taxon>Fungi</taxon>
        <taxon>Dikarya</taxon>
        <taxon>Basidiomycota</taxon>
        <taxon>Agaricomycotina</taxon>
        <taxon>Agaricomycetes</taxon>
        <taxon>Cantharellales</taxon>
        <taxon>Ceratobasidiaceae</taxon>
        <taxon>Rhizoctonia</taxon>
        <taxon>Rhizoctonia solani AG-1</taxon>
    </lineage>
</organism>
<evidence type="ECO:0000313" key="1">
    <source>
        <dbReference type="EMBL" id="ELU44504.1"/>
    </source>
</evidence>
<name>L8X790_THACA</name>
<dbReference type="HOGENOM" id="CLU_1504444_0_0_1"/>
<protein>
    <submittedName>
        <fullName evidence="1">Uncharacterized protein</fullName>
    </submittedName>
</protein>
<dbReference type="EMBL" id="AFRT01000299">
    <property type="protein sequence ID" value="ELU44504.1"/>
    <property type="molecule type" value="Genomic_DNA"/>
</dbReference>
<evidence type="ECO:0000313" key="2">
    <source>
        <dbReference type="Proteomes" id="UP000011668"/>
    </source>
</evidence>
<comment type="caution">
    <text evidence="1">The sequence shown here is derived from an EMBL/GenBank/DDBJ whole genome shotgun (WGS) entry which is preliminary data.</text>
</comment>
<keyword evidence="2" id="KW-1185">Reference proteome</keyword>
<proteinExistence type="predicted"/>
<dbReference type="AlphaFoldDB" id="L8X790"/>
<accession>L8X790</accession>
<gene>
    <name evidence="1" type="ORF">AG1IA_01466</name>
</gene>
<dbReference type="Proteomes" id="UP000011668">
    <property type="component" value="Unassembled WGS sequence"/>
</dbReference>
<sequence>MKGAVVWPSCEHVRDSLLSSGRFSGSNSVGSSRLSQQVIISVEPALDRTLQAFAVESFTCDRLGTVGLSGKVYPRGIVGDWERIYSTYTCTTLWDRSSLAAENEVVAASVPFCALGCTVPFPITSVFINPTPLCPSSPSQHFVLFLYHSPISIHNEDFRWPALLSSCLLCALHYLFRHF</sequence>